<dbReference type="Proteomes" id="UP000297527">
    <property type="component" value="Unassembled WGS sequence"/>
</dbReference>
<reference evidence="1 2" key="1">
    <citation type="submission" date="2017-12" db="EMBL/GenBank/DDBJ databases">
        <title>Comparative genomics of Botrytis spp.</title>
        <authorList>
            <person name="Valero-Jimenez C.A."/>
            <person name="Tapia P."/>
            <person name="Veloso J."/>
            <person name="Silva-Moreno E."/>
            <person name="Staats M."/>
            <person name="Valdes J.H."/>
            <person name="Van Kan J.A.L."/>
        </authorList>
    </citation>
    <scope>NUCLEOTIDE SEQUENCE [LARGE SCALE GENOMIC DNA]</scope>
    <source>
        <strain evidence="1 2">MUCL11595</strain>
    </source>
</reference>
<name>A0A4Z1HBJ8_9HELO</name>
<dbReference type="AlphaFoldDB" id="A0A4Z1HBJ8"/>
<proteinExistence type="predicted"/>
<accession>A0A4Z1HBJ8</accession>
<protein>
    <submittedName>
        <fullName evidence="1">Uncharacterized protein</fullName>
    </submittedName>
</protein>
<sequence length="115" mass="13373">MTRRLVDLIDDHKDEYWFSDIFKTDPLDIVLKGNRASDPTFRKAMRVAMAKILDGEWKSATEGKERRDIMGKRQKDLNLEDENMIYVSSFGAAIVARKRIDEPKPLICNSQGRER</sequence>
<keyword evidence="2" id="KW-1185">Reference proteome</keyword>
<comment type="caution">
    <text evidence="1">The sequence shown here is derived from an EMBL/GenBank/DDBJ whole genome shotgun (WGS) entry which is preliminary data.</text>
</comment>
<evidence type="ECO:0000313" key="2">
    <source>
        <dbReference type="Proteomes" id="UP000297527"/>
    </source>
</evidence>
<gene>
    <name evidence="1" type="ORF">BCON_0457g00040</name>
</gene>
<dbReference type="OrthoDB" id="3525097at2759"/>
<dbReference type="EMBL" id="PQXN01000455">
    <property type="protein sequence ID" value="TGO44832.1"/>
    <property type="molecule type" value="Genomic_DNA"/>
</dbReference>
<organism evidence="1 2">
    <name type="scientific">Botryotinia convoluta</name>
    <dbReference type="NCBI Taxonomy" id="54673"/>
    <lineage>
        <taxon>Eukaryota</taxon>
        <taxon>Fungi</taxon>
        <taxon>Dikarya</taxon>
        <taxon>Ascomycota</taxon>
        <taxon>Pezizomycotina</taxon>
        <taxon>Leotiomycetes</taxon>
        <taxon>Helotiales</taxon>
        <taxon>Sclerotiniaceae</taxon>
        <taxon>Botryotinia</taxon>
    </lineage>
</organism>
<evidence type="ECO:0000313" key="1">
    <source>
        <dbReference type="EMBL" id="TGO44832.1"/>
    </source>
</evidence>